<comment type="caution">
    <text evidence="6">The sequence shown here is derived from an EMBL/GenBank/DDBJ whole genome shotgun (WGS) entry which is preliminary data.</text>
</comment>
<dbReference type="InterPro" id="IPR036388">
    <property type="entry name" value="WH-like_DNA-bd_sf"/>
</dbReference>
<dbReference type="RefSeq" id="WP_127745933.1">
    <property type="nucleotide sequence ID" value="NZ_SACN01000004.1"/>
</dbReference>
<gene>
    <name evidence="6" type="ORF">EOD43_20535</name>
</gene>
<keyword evidence="4" id="KW-0812">Transmembrane</keyword>
<evidence type="ECO:0000259" key="5">
    <source>
        <dbReference type="PROSITE" id="PS50043"/>
    </source>
</evidence>
<dbReference type="PROSITE" id="PS50043">
    <property type="entry name" value="HTH_LUXR_2"/>
    <property type="match status" value="1"/>
</dbReference>
<dbReference type="CDD" id="cd06170">
    <property type="entry name" value="LuxR_C_like"/>
    <property type="match status" value="1"/>
</dbReference>
<dbReference type="InterPro" id="IPR016032">
    <property type="entry name" value="Sig_transdc_resp-reg_C-effctor"/>
</dbReference>
<dbReference type="PRINTS" id="PR00038">
    <property type="entry name" value="HTHLUXR"/>
</dbReference>
<evidence type="ECO:0000256" key="2">
    <source>
        <dbReference type="ARBA" id="ARBA00023125"/>
    </source>
</evidence>
<keyword evidence="4" id="KW-1133">Transmembrane helix</keyword>
<reference evidence="6 7" key="1">
    <citation type="submission" date="2019-01" db="EMBL/GenBank/DDBJ databases">
        <authorList>
            <person name="Chen W.-M."/>
        </authorList>
    </citation>
    <scope>NUCLEOTIDE SEQUENCE [LARGE SCALE GENOMIC DNA]</scope>
    <source>
        <strain evidence="6 7">CCP-7</strain>
    </source>
</reference>
<dbReference type="GO" id="GO:0006355">
    <property type="term" value="P:regulation of DNA-templated transcription"/>
    <property type="evidence" value="ECO:0007669"/>
    <property type="project" value="InterPro"/>
</dbReference>
<dbReference type="GO" id="GO:0003677">
    <property type="term" value="F:DNA binding"/>
    <property type="evidence" value="ECO:0007669"/>
    <property type="project" value="UniProtKB-KW"/>
</dbReference>
<evidence type="ECO:0000313" key="6">
    <source>
        <dbReference type="EMBL" id="RVT89768.1"/>
    </source>
</evidence>
<organism evidence="6 7">
    <name type="scientific">Sphingomonas crocodyli</name>
    <dbReference type="NCBI Taxonomy" id="1979270"/>
    <lineage>
        <taxon>Bacteria</taxon>
        <taxon>Pseudomonadati</taxon>
        <taxon>Pseudomonadota</taxon>
        <taxon>Alphaproteobacteria</taxon>
        <taxon>Sphingomonadales</taxon>
        <taxon>Sphingomonadaceae</taxon>
        <taxon>Sphingomonas</taxon>
    </lineage>
</organism>
<dbReference type="Proteomes" id="UP000282971">
    <property type="component" value="Unassembled WGS sequence"/>
</dbReference>
<feature type="transmembrane region" description="Helical" evidence="4">
    <location>
        <begin position="5"/>
        <end position="22"/>
    </location>
</feature>
<dbReference type="PANTHER" id="PTHR44688">
    <property type="entry name" value="DNA-BINDING TRANSCRIPTIONAL ACTIVATOR DEVR_DOSR"/>
    <property type="match status" value="1"/>
</dbReference>
<keyword evidence="3" id="KW-0804">Transcription</keyword>
<accession>A0A437LWJ1</accession>
<feature type="domain" description="HTH luxR-type" evidence="5">
    <location>
        <begin position="70"/>
        <end position="135"/>
    </location>
</feature>
<keyword evidence="2" id="KW-0238">DNA-binding</keyword>
<protein>
    <submittedName>
        <fullName evidence="6">Response regulator transcription factor</fullName>
    </submittedName>
</protein>
<evidence type="ECO:0000256" key="4">
    <source>
        <dbReference type="SAM" id="Phobius"/>
    </source>
</evidence>
<dbReference type="AlphaFoldDB" id="A0A437LWJ1"/>
<dbReference type="OrthoDB" id="9814495at2"/>
<keyword evidence="4" id="KW-0472">Membrane</keyword>
<dbReference type="SUPFAM" id="SSF46894">
    <property type="entry name" value="C-terminal effector domain of the bipartite response regulators"/>
    <property type="match status" value="1"/>
</dbReference>
<name>A0A437LWJ1_9SPHN</name>
<feature type="transmembrane region" description="Helical" evidence="4">
    <location>
        <begin position="34"/>
        <end position="52"/>
    </location>
</feature>
<evidence type="ECO:0000256" key="1">
    <source>
        <dbReference type="ARBA" id="ARBA00023015"/>
    </source>
</evidence>
<dbReference type="EMBL" id="SACN01000004">
    <property type="protein sequence ID" value="RVT89768.1"/>
    <property type="molecule type" value="Genomic_DNA"/>
</dbReference>
<sequence length="138" mass="15273">MGWRLFGYAVILGGTAALLQWLDYLHAIRSMPGDIYVAVLAIGFMALGLWAGNRLTRRRASAIPFERNDAAIRSLGLSPRECELLALLASGRSNKELARELGISPNTVKTHLARLFDKLDVGRRIEAIEKARMLALIE</sequence>
<dbReference type="InterPro" id="IPR000792">
    <property type="entry name" value="Tscrpt_reg_LuxR_C"/>
</dbReference>
<dbReference type="PANTHER" id="PTHR44688:SF16">
    <property type="entry name" value="DNA-BINDING TRANSCRIPTIONAL ACTIVATOR DEVR_DOSR"/>
    <property type="match status" value="1"/>
</dbReference>
<dbReference type="Gene3D" id="1.10.10.10">
    <property type="entry name" value="Winged helix-like DNA-binding domain superfamily/Winged helix DNA-binding domain"/>
    <property type="match status" value="1"/>
</dbReference>
<evidence type="ECO:0000256" key="3">
    <source>
        <dbReference type="ARBA" id="ARBA00023163"/>
    </source>
</evidence>
<proteinExistence type="predicted"/>
<keyword evidence="7" id="KW-1185">Reference proteome</keyword>
<keyword evidence="1" id="KW-0805">Transcription regulation</keyword>
<evidence type="ECO:0000313" key="7">
    <source>
        <dbReference type="Proteomes" id="UP000282971"/>
    </source>
</evidence>
<dbReference type="SMART" id="SM00421">
    <property type="entry name" value="HTH_LUXR"/>
    <property type="match status" value="1"/>
</dbReference>
<dbReference type="Pfam" id="PF00196">
    <property type="entry name" value="GerE"/>
    <property type="match status" value="1"/>
</dbReference>